<reference evidence="1 2" key="1">
    <citation type="submission" date="2018-08" db="EMBL/GenBank/DDBJ databases">
        <title>Murine metabolic-syndrome-specific gut microbial biobank.</title>
        <authorList>
            <person name="Liu C."/>
        </authorList>
    </citation>
    <scope>NUCLEOTIDE SEQUENCE [LARGE SCALE GENOMIC DNA]</scope>
    <source>
        <strain evidence="1 2">28</strain>
    </source>
</reference>
<gene>
    <name evidence="1" type="ORF">D0435_11735</name>
</gene>
<sequence length="60" mass="6776">MTLISVYMARTYEKVPDRKAFLEKMAAAERNAAQIVEKTLASYSKISKKHVSGGRRTPVF</sequence>
<keyword evidence="2" id="KW-1185">Reference proteome</keyword>
<comment type="caution">
    <text evidence="1">The sequence shown here is derived from an EMBL/GenBank/DDBJ whole genome shotgun (WGS) entry which is preliminary data.</text>
</comment>
<accession>A0A845QNM4</accession>
<proteinExistence type="predicted"/>
<organism evidence="1 2">
    <name type="scientific">Anaerotruncus colihominis</name>
    <dbReference type="NCBI Taxonomy" id="169435"/>
    <lineage>
        <taxon>Bacteria</taxon>
        <taxon>Bacillati</taxon>
        <taxon>Bacillota</taxon>
        <taxon>Clostridia</taxon>
        <taxon>Eubacteriales</taxon>
        <taxon>Oscillospiraceae</taxon>
        <taxon>Anaerotruncus</taxon>
    </lineage>
</organism>
<name>A0A845QNM4_9FIRM</name>
<dbReference type="Proteomes" id="UP000446866">
    <property type="component" value="Unassembled WGS sequence"/>
</dbReference>
<protein>
    <submittedName>
        <fullName evidence="1">Uncharacterized protein</fullName>
    </submittedName>
</protein>
<dbReference type="EMBL" id="QXWK01000022">
    <property type="protein sequence ID" value="NBH62323.1"/>
    <property type="molecule type" value="Genomic_DNA"/>
</dbReference>
<evidence type="ECO:0000313" key="2">
    <source>
        <dbReference type="Proteomes" id="UP000446866"/>
    </source>
</evidence>
<evidence type="ECO:0000313" key="1">
    <source>
        <dbReference type="EMBL" id="NBH62323.1"/>
    </source>
</evidence>
<dbReference type="AlphaFoldDB" id="A0A845QNM4"/>